<dbReference type="AlphaFoldDB" id="A0AA43UD59"/>
<reference evidence="3" key="1">
    <citation type="submission" date="2023-07" db="EMBL/GenBank/DDBJ databases">
        <title>Between Cages and Wild: Unraveling the Impact of Captivity on Animal Microbiomes and Antimicrobial Resistance.</title>
        <authorList>
            <person name="Schmartz G.P."/>
            <person name="Rehner J."/>
            <person name="Schuff M.J."/>
            <person name="Becker S.L."/>
            <person name="Kravczyk M."/>
            <person name="Gurevich A."/>
            <person name="Francke R."/>
            <person name="Mueller R."/>
            <person name="Keller V."/>
            <person name="Keller A."/>
        </authorList>
    </citation>
    <scope>NUCLEOTIDE SEQUENCE</scope>
    <source>
        <strain evidence="3">S39M_St_73</strain>
    </source>
</reference>
<proteinExistence type="inferred from homology"/>
<dbReference type="NCBIfam" id="TIGR01994">
    <property type="entry name" value="SUF_scaf_2"/>
    <property type="match status" value="1"/>
</dbReference>
<dbReference type="InterPro" id="IPR002871">
    <property type="entry name" value="NIF_FeS_clus_asmbl_NifU_N"/>
</dbReference>
<evidence type="ECO:0000313" key="4">
    <source>
        <dbReference type="Proteomes" id="UP001171751"/>
    </source>
</evidence>
<dbReference type="SUPFAM" id="SSF82649">
    <property type="entry name" value="SufE/NifU"/>
    <property type="match status" value="1"/>
</dbReference>
<evidence type="ECO:0000256" key="1">
    <source>
        <dbReference type="ARBA" id="ARBA00006420"/>
    </source>
</evidence>
<comment type="caution">
    <text evidence="3">The sequence shown here is derived from an EMBL/GenBank/DDBJ whole genome shotgun (WGS) entry which is preliminary data.</text>
</comment>
<evidence type="ECO:0000259" key="2">
    <source>
        <dbReference type="Pfam" id="PF01592"/>
    </source>
</evidence>
<sequence length="140" mass="15258">MLYRAVIMQHSQTPQNKGELADAVAEKTAYNPTCGDMVKVQIKVEGERLDQVQFDGEGCAISMASASIMTELLKGKTFEEALALISDFTKLISGEELEDKEALSEAAALQGVAQFPTRIRCAQLAWKAVEDAIYQVTGNE</sequence>
<dbReference type="Proteomes" id="UP001171751">
    <property type="component" value="Unassembled WGS sequence"/>
</dbReference>
<dbReference type="PANTHER" id="PTHR10093">
    <property type="entry name" value="IRON-SULFUR CLUSTER ASSEMBLY ENZYME NIFU HOMOLOG"/>
    <property type="match status" value="1"/>
</dbReference>
<evidence type="ECO:0000313" key="3">
    <source>
        <dbReference type="EMBL" id="MDO5457761.1"/>
    </source>
</evidence>
<protein>
    <submittedName>
        <fullName evidence="3">SUF system NifU family Fe-S cluster assembly protein</fullName>
    </submittedName>
</protein>
<dbReference type="FunFam" id="3.90.1010.10:FF:000002">
    <property type="entry name" value="Iron-sulfur cluster assembly scaffold protein NifU"/>
    <property type="match status" value="1"/>
</dbReference>
<dbReference type="GO" id="GO:0005506">
    <property type="term" value="F:iron ion binding"/>
    <property type="evidence" value="ECO:0007669"/>
    <property type="project" value="InterPro"/>
</dbReference>
<comment type="similarity">
    <text evidence="1">Belongs to the NifU family.</text>
</comment>
<keyword evidence="4" id="KW-1185">Reference proteome</keyword>
<dbReference type="Pfam" id="PF01592">
    <property type="entry name" value="NifU_N"/>
    <property type="match status" value="1"/>
</dbReference>
<organism evidence="3 4">
    <name type="scientific">Atopococcus tabaci</name>
    <dbReference type="NCBI Taxonomy" id="269774"/>
    <lineage>
        <taxon>Bacteria</taxon>
        <taxon>Bacillati</taxon>
        <taxon>Bacillota</taxon>
        <taxon>Bacilli</taxon>
        <taxon>Lactobacillales</taxon>
        <taxon>Carnobacteriaceae</taxon>
        <taxon>Atopococcus</taxon>
    </lineage>
</organism>
<dbReference type="CDD" id="cd06664">
    <property type="entry name" value="IscU_like"/>
    <property type="match status" value="1"/>
</dbReference>
<dbReference type="GO" id="GO:0016226">
    <property type="term" value="P:iron-sulfur cluster assembly"/>
    <property type="evidence" value="ECO:0007669"/>
    <property type="project" value="InterPro"/>
</dbReference>
<accession>A0AA43UD59</accession>
<gene>
    <name evidence="3" type="ORF">Q4F26_05370</name>
</gene>
<name>A0AA43UD59_9LACT</name>
<dbReference type="GO" id="GO:0051536">
    <property type="term" value="F:iron-sulfur cluster binding"/>
    <property type="evidence" value="ECO:0007669"/>
    <property type="project" value="InterPro"/>
</dbReference>
<feature type="domain" description="NIF system FeS cluster assembly NifU N-terminal" evidence="2">
    <location>
        <begin position="3"/>
        <end position="121"/>
    </location>
</feature>
<dbReference type="EMBL" id="JAUNQW010000024">
    <property type="protein sequence ID" value="MDO5457761.1"/>
    <property type="molecule type" value="Genomic_DNA"/>
</dbReference>
<dbReference type="Gene3D" id="3.90.1010.10">
    <property type="match status" value="1"/>
</dbReference>